<gene>
    <name evidence="2" type="ORF">D5077_11785</name>
</gene>
<evidence type="ECO:0000313" key="2">
    <source>
        <dbReference type="EMBL" id="RJL71894.1"/>
    </source>
</evidence>
<reference evidence="2 3" key="1">
    <citation type="submission" date="2018-09" db="EMBL/GenBank/DDBJ databases">
        <title>Phylogenetic diversity of Pectobacterium and Dickeya strains causing blackleg disease of potato in Morocco.</title>
        <authorList>
            <person name="Oulghazi S."/>
            <person name="Moumni M."/>
            <person name="Faure D."/>
        </authorList>
    </citation>
    <scope>NUCLEOTIDE SEQUENCE [LARGE SCALE GENOMIC DNA]</scope>
    <source>
        <strain evidence="2 3">S4.16.03.LID</strain>
    </source>
</reference>
<dbReference type="Proteomes" id="UP000266633">
    <property type="component" value="Unassembled WGS sequence"/>
</dbReference>
<organism evidence="2 3">
    <name type="scientific">Dickeya dianthicola</name>
    <dbReference type="NCBI Taxonomy" id="204039"/>
    <lineage>
        <taxon>Bacteria</taxon>
        <taxon>Pseudomonadati</taxon>
        <taxon>Pseudomonadota</taxon>
        <taxon>Gammaproteobacteria</taxon>
        <taxon>Enterobacterales</taxon>
        <taxon>Pectobacteriaceae</taxon>
        <taxon>Dickeya</taxon>
    </lineage>
</organism>
<comment type="caution">
    <text evidence="2">The sequence shown here is derived from an EMBL/GenBank/DDBJ whole genome shotgun (WGS) entry which is preliminary data.</text>
</comment>
<keyword evidence="3" id="KW-1185">Reference proteome</keyword>
<feature type="region of interest" description="Disordered" evidence="1">
    <location>
        <begin position="77"/>
        <end position="98"/>
    </location>
</feature>
<protein>
    <submittedName>
        <fullName evidence="2">Uncharacterized protein</fullName>
    </submittedName>
</protein>
<name>A0ABX9NM89_9GAMM</name>
<evidence type="ECO:0000256" key="1">
    <source>
        <dbReference type="SAM" id="MobiDB-lite"/>
    </source>
</evidence>
<accession>A0ABX9NM89</accession>
<dbReference type="GeneID" id="49322408"/>
<proteinExistence type="predicted"/>
<dbReference type="EMBL" id="QZDO01000037">
    <property type="protein sequence ID" value="RJL71894.1"/>
    <property type="molecule type" value="Genomic_DNA"/>
</dbReference>
<sequence>MAGSWAVGGSAAEAAATGAGDDGLGCGALDVDDCAGGADGGVAVSACGGLNLGSGGTVVAGGAAGGVGWPAAVAGAPDWPDSGADRRILSNPADEALG</sequence>
<dbReference type="RefSeq" id="WP_024106236.1">
    <property type="nucleotide sequence ID" value="NZ_CP031560.1"/>
</dbReference>
<evidence type="ECO:0000313" key="3">
    <source>
        <dbReference type="Proteomes" id="UP000266633"/>
    </source>
</evidence>